<sequence length="145" mass="15971">MKQTATKLPRHGFRLDDADGGCADYLKQVNGKAEKYAYHLSDLRRVALNLEKALDGAGIATSKRSGITAVARSAGPDRSRKTARWTPQATGTVAHLRRYDGGWRLMTADRVTVYAGQAEKHKIAIQRSEYVAIQERAVSNFEVAP</sequence>
<protein>
    <submittedName>
        <fullName evidence="2">Uncharacterized protein</fullName>
    </submittedName>
</protein>
<proteinExistence type="predicted"/>
<name>A0A6N8SBI1_9HYPH</name>
<organism evidence="2 3">
    <name type="scientific">Shinella kummerowiae</name>
    <dbReference type="NCBI Taxonomy" id="417745"/>
    <lineage>
        <taxon>Bacteria</taxon>
        <taxon>Pseudomonadati</taxon>
        <taxon>Pseudomonadota</taxon>
        <taxon>Alphaproteobacteria</taxon>
        <taxon>Hyphomicrobiales</taxon>
        <taxon>Rhizobiaceae</taxon>
        <taxon>Shinella</taxon>
    </lineage>
</organism>
<reference evidence="2 3" key="1">
    <citation type="submission" date="2019-12" db="EMBL/GenBank/DDBJ databases">
        <title>Shinella kummerowiae sp. nov., a symbiotic bacterium isolated from root nodules of the herbal legume Kummerowia stipulacea.</title>
        <authorList>
            <person name="Gao J."/>
        </authorList>
    </citation>
    <scope>NUCLEOTIDE SEQUENCE [LARGE SCALE GENOMIC DNA]</scope>
    <source>
        <strain evidence="2 3">CCBAU 25048</strain>
    </source>
</reference>
<dbReference type="OrthoDB" id="9889563at2"/>
<dbReference type="EMBL" id="WUMK01000002">
    <property type="protein sequence ID" value="MXN44656.1"/>
    <property type="molecule type" value="Genomic_DNA"/>
</dbReference>
<dbReference type="Proteomes" id="UP000435802">
    <property type="component" value="Unassembled WGS sequence"/>
</dbReference>
<evidence type="ECO:0000313" key="3">
    <source>
        <dbReference type="Proteomes" id="UP000435802"/>
    </source>
</evidence>
<comment type="caution">
    <text evidence="2">The sequence shown here is derived from an EMBL/GenBank/DDBJ whole genome shotgun (WGS) entry which is preliminary data.</text>
</comment>
<gene>
    <name evidence="2" type="ORF">GR138_05610</name>
</gene>
<evidence type="ECO:0000256" key="1">
    <source>
        <dbReference type="SAM" id="MobiDB-lite"/>
    </source>
</evidence>
<dbReference type="AlphaFoldDB" id="A0A6N8SBI1"/>
<feature type="region of interest" description="Disordered" evidence="1">
    <location>
        <begin position="70"/>
        <end position="89"/>
    </location>
</feature>
<evidence type="ECO:0000313" key="2">
    <source>
        <dbReference type="EMBL" id="MXN44656.1"/>
    </source>
</evidence>
<dbReference type="RefSeq" id="WP_160857635.1">
    <property type="nucleotide sequence ID" value="NZ_WUMK01000002.1"/>
</dbReference>
<accession>A0A6N8SBI1</accession>
<keyword evidence="3" id="KW-1185">Reference proteome</keyword>